<organism evidence="2">
    <name type="scientific">Anopheles darlingi</name>
    <name type="common">Mosquito</name>
    <dbReference type="NCBI Taxonomy" id="43151"/>
    <lineage>
        <taxon>Eukaryota</taxon>
        <taxon>Metazoa</taxon>
        <taxon>Ecdysozoa</taxon>
        <taxon>Arthropoda</taxon>
        <taxon>Hexapoda</taxon>
        <taxon>Insecta</taxon>
        <taxon>Pterygota</taxon>
        <taxon>Neoptera</taxon>
        <taxon>Endopterygota</taxon>
        <taxon>Diptera</taxon>
        <taxon>Nematocera</taxon>
        <taxon>Culicoidea</taxon>
        <taxon>Culicidae</taxon>
        <taxon>Anophelinae</taxon>
        <taxon>Anopheles</taxon>
    </lineage>
</organism>
<proteinExistence type="predicted"/>
<reference evidence="2" key="1">
    <citation type="submission" date="2018-01" db="EMBL/GenBank/DDBJ databases">
        <title>An insight into the sialome of Amazonian anophelines.</title>
        <authorList>
            <person name="Ribeiro J.M."/>
            <person name="Scarpassa V."/>
            <person name="Calvo E."/>
        </authorList>
    </citation>
    <scope>NUCLEOTIDE SEQUENCE</scope>
</reference>
<dbReference type="VEuPathDB" id="VectorBase:ADAR2_012017"/>
<feature type="region of interest" description="Disordered" evidence="1">
    <location>
        <begin position="41"/>
        <end position="67"/>
    </location>
</feature>
<evidence type="ECO:0000313" key="2">
    <source>
        <dbReference type="EMBL" id="MBW71508.1"/>
    </source>
</evidence>
<dbReference type="AlphaFoldDB" id="A0A2M4D334"/>
<accession>A0A2M4D334</accession>
<protein>
    <submittedName>
        <fullName evidence="2">Putative secreted protein</fullName>
    </submittedName>
</protein>
<name>A0A2M4D334_ANODA</name>
<evidence type="ECO:0000256" key="1">
    <source>
        <dbReference type="SAM" id="MobiDB-lite"/>
    </source>
</evidence>
<dbReference type="EMBL" id="GGFL01007330">
    <property type="protein sequence ID" value="MBW71508.1"/>
    <property type="molecule type" value="Transcribed_RNA"/>
</dbReference>
<sequence>MWYLVLFVAIPAVGLYLVSRRWGRQLYYRWARFIPLRRVLGGKTRPPTPPLLESDGDGGSLPLSGAGGGSSSIITDFAGENAYLLNSSKEEYDDDRLHTVGKGMQRALLCS</sequence>